<dbReference type="EMBL" id="CP092148">
    <property type="protein sequence ID" value="WGS67156.1"/>
    <property type="molecule type" value="Genomic_DNA"/>
</dbReference>
<evidence type="ECO:0000256" key="1">
    <source>
        <dbReference type="SAM" id="Phobius"/>
    </source>
</evidence>
<feature type="domain" description="Fe-S metabolism associated" evidence="2">
    <location>
        <begin position="33"/>
        <end position="119"/>
    </location>
</feature>
<evidence type="ECO:0000313" key="3">
    <source>
        <dbReference type="EMBL" id="WGS67156.1"/>
    </source>
</evidence>
<dbReference type="RefSeq" id="WP_280955958.1">
    <property type="nucleotide sequence ID" value="NZ_CP092145.1"/>
</dbReference>
<protein>
    <submittedName>
        <fullName evidence="3">SufE family protein</fullName>
    </submittedName>
</protein>
<dbReference type="InterPro" id="IPR003808">
    <property type="entry name" value="Fe-S_metab-assoc_dom"/>
</dbReference>
<name>A0AAJ6FQH6_CARRU</name>
<keyword evidence="1" id="KW-0472">Membrane</keyword>
<evidence type="ECO:0000313" key="4">
    <source>
        <dbReference type="Proteomes" id="UP001237869"/>
    </source>
</evidence>
<dbReference type="Gene3D" id="3.90.1010.10">
    <property type="match status" value="1"/>
</dbReference>
<organism evidence="3 4">
    <name type="scientific">Carsonella ruddii</name>
    <dbReference type="NCBI Taxonomy" id="114186"/>
    <lineage>
        <taxon>Bacteria</taxon>
        <taxon>Pseudomonadati</taxon>
        <taxon>Pseudomonadota</taxon>
        <taxon>Gammaproteobacteria</taxon>
        <taxon>Oceanospirillales</taxon>
        <taxon>Halomonadaceae</taxon>
        <taxon>Zymobacter group</taxon>
        <taxon>Candidatus Carsonella</taxon>
    </lineage>
</organism>
<keyword evidence="1" id="KW-0812">Transmembrane</keyword>
<evidence type="ECO:0000259" key="2">
    <source>
        <dbReference type="Pfam" id="PF02657"/>
    </source>
</evidence>
<sequence length="126" mass="15390">MINNIKKILKKIKKVKNIYSFFIKIGFQRNKFLNNNYLLKNCIIKTWIKILKRKKIFLFGYSNSLFISGIIKIIFKILNNNKKKNILIFFNFNFLKILKIKKKITNFKLESFKNIFNYIFNFIIYN</sequence>
<reference evidence="3" key="1">
    <citation type="submission" date="2022-02" db="EMBL/GenBank/DDBJ databases">
        <title>Long-read sequencing of the primary endosymbionts of Cacopsylla melanoneura.</title>
        <authorList>
            <person name="Dittmer J."/>
            <person name="Corretto E."/>
            <person name="Stauffer C."/>
            <person name="Schuler H."/>
        </authorList>
    </citation>
    <scope>NUCLEOTIDE SEQUENCE</scope>
    <source>
        <strain evidence="3">Cmel4</strain>
    </source>
</reference>
<gene>
    <name evidence="3" type="ORF">MEJ65_00590</name>
</gene>
<accession>A0AAJ6FQH6</accession>
<dbReference type="SUPFAM" id="SSF82649">
    <property type="entry name" value="SufE/NifU"/>
    <property type="match status" value="1"/>
</dbReference>
<feature type="transmembrane region" description="Helical" evidence="1">
    <location>
        <begin position="56"/>
        <end position="75"/>
    </location>
</feature>
<keyword evidence="1" id="KW-1133">Transmembrane helix</keyword>
<dbReference type="Pfam" id="PF02657">
    <property type="entry name" value="SufE"/>
    <property type="match status" value="1"/>
</dbReference>
<dbReference type="Proteomes" id="UP001237869">
    <property type="component" value="Chromosome"/>
</dbReference>
<dbReference type="AlphaFoldDB" id="A0AAJ6FQH6"/>
<proteinExistence type="predicted"/>